<dbReference type="PANTHER" id="PTHR20852:SF57">
    <property type="entry name" value="GLUTAMINE SYNTHETASE 2 CYTOPLASMIC"/>
    <property type="match status" value="1"/>
</dbReference>
<keyword evidence="5" id="KW-0436">Ligase</keyword>
<dbReference type="EC" id="6.3.1.2" evidence="3"/>
<evidence type="ECO:0000256" key="3">
    <source>
        <dbReference type="ARBA" id="ARBA00012937"/>
    </source>
</evidence>
<comment type="subcellular location">
    <subcellularLocation>
        <location evidence="1">Cytoplasm</location>
    </subcellularLocation>
</comment>
<dbReference type="InterPro" id="IPR050292">
    <property type="entry name" value="Glutamine_Synthetase"/>
</dbReference>
<dbReference type="SUPFAM" id="SSF55931">
    <property type="entry name" value="Glutamine synthetase/guanido kinase"/>
    <property type="match status" value="1"/>
</dbReference>
<dbReference type="GO" id="GO:0004356">
    <property type="term" value="F:glutamine synthetase activity"/>
    <property type="evidence" value="ECO:0007669"/>
    <property type="project" value="UniProtKB-EC"/>
</dbReference>
<proteinExistence type="inferred from homology"/>
<dbReference type="AlphaFoldDB" id="A0A6C0J9X4"/>
<dbReference type="EMBL" id="MN740338">
    <property type="protein sequence ID" value="QHU01347.1"/>
    <property type="molecule type" value="Genomic_DNA"/>
</dbReference>
<name>A0A6C0J9X4_9ZZZZ</name>
<dbReference type="Gene3D" id="3.10.20.70">
    <property type="entry name" value="Glutamine synthetase, N-terminal domain"/>
    <property type="match status" value="1"/>
</dbReference>
<keyword evidence="4" id="KW-0963">Cytoplasm</keyword>
<evidence type="ECO:0000256" key="1">
    <source>
        <dbReference type="ARBA" id="ARBA00004496"/>
    </source>
</evidence>
<dbReference type="PROSITE" id="PS00181">
    <property type="entry name" value="GLNA_ATP"/>
    <property type="match status" value="1"/>
</dbReference>
<feature type="domain" description="GS catalytic" evidence="8">
    <location>
        <begin position="104"/>
        <end position="350"/>
    </location>
</feature>
<evidence type="ECO:0000256" key="7">
    <source>
        <dbReference type="ARBA" id="ARBA00022840"/>
    </source>
</evidence>
<evidence type="ECO:0000313" key="9">
    <source>
        <dbReference type="EMBL" id="QHU01347.1"/>
    </source>
</evidence>
<evidence type="ECO:0000256" key="4">
    <source>
        <dbReference type="ARBA" id="ARBA00022490"/>
    </source>
</evidence>
<dbReference type="Pfam" id="PF00120">
    <property type="entry name" value="Gln-synt_C"/>
    <property type="match status" value="1"/>
</dbReference>
<dbReference type="InterPro" id="IPR036651">
    <property type="entry name" value="Gln_synt_N_sf"/>
</dbReference>
<reference evidence="9" key="1">
    <citation type="journal article" date="2020" name="Nature">
        <title>Giant virus diversity and host interactions through global metagenomics.</title>
        <authorList>
            <person name="Schulz F."/>
            <person name="Roux S."/>
            <person name="Paez-Espino D."/>
            <person name="Jungbluth S."/>
            <person name="Walsh D.A."/>
            <person name="Denef V.J."/>
            <person name="McMahon K.D."/>
            <person name="Konstantinidis K.T."/>
            <person name="Eloe-Fadrosh E.A."/>
            <person name="Kyrpides N.C."/>
            <person name="Woyke T."/>
        </authorList>
    </citation>
    <scope>NUCLEOTIDE SEQUENCE</scope>
    <source>
        <strain evidence="9">GVMAG-M-3300025860-25</strain>
    </source>
</reference>
<evidence type="ECO:0000256" key="2">
    <source>
        <dbReference type="ARBA" id="ARBA00009897"/>
    </source>
</evidence>
<evidence type="ECO:0000259" key="8">
    <source>
        <dbReference type="PROSITE" id="PS51987"/>
    </source>
</evidence>
<dbReference type="InterPro" id="IPR014746">
    <property type="entry name" value="Gln_synth/guanido_kin_cat_dom"/>
</dbReference>
<sequence length="350" mass="39324">MATRLEYIWVGGSKELRSKVKVTKNLKYFKDVLNKKHEDFTISDIPMWDFDGSSTGQATGDNSEVLLKPCKIYKNTSEVDGFEGSYYVLCETLLPNMTAHSTNTRSISAELFKTHGADYEPMFGIEHEFFLLDGKTNKPLGFPIIGYPKPQGQYYCSIGEGNVYGKKFLNEALSLAVKTGIQVTGSNLEVCPGQMEIQVCNYGIDAADDSMMLKYLLSKLGEDYGYIIEWGAKPVSGDWNGSGCHVNFSTNQMREEGGLEHIMDAINKLRKKHLEHINVYGDDNCERLTGLHETSDINTFSYGVADRGCSIRIPRNTERDKKGYFEDRRPSSSANMYLVTAKLFKTCIDI</sequence>
<organism evidence="9">
    <name type="scientific">viral metagenome</name>
    <dbReference type="NCBI Taxonomy" id="1070528"/>
    <lineage>
        <taxon>unclassified sequences</taxon>
        <taxon>metagenomes</taxon>
        <taxon>organismal metagenomes</taxon>
    </lineage>
</organism>
<dbReference type="PROSITE" id="PS00180">
    <property type="entry name" value="GLNA_1"/>
    <property type="match status" value="1"/>
</dbReference>
<dbReference type="GO" id="GO:0006542">
    <property type="term" value="P:glutamine biosynthetic process"/>
    <property type="evidence" value="ECO:0007669"/>
    <property type="project" value="InterPro"/>
</dbReference>
<dbReference type="PROSITE" id="PS51987">
    <property type="entry name" value="GS_CATALYTIC"/>
    <property type="match status" value="1"/>
</dbReference>
<accession>A0A6C0J9X4</accession>
<dbReference type="GO" id="GO:0005524">
    <property type="term" value="F:ATP binding"/>
    <property type="evidence" value="ECO:0007669"/>
    <property type="project" value="UniProtKB-KW"/>
</dbReference>
<keyword evidence="6" id="KW-0547">Nucleotide-binding</keyword>
<protein>
    <recommendedName>
        <fullName evidence="3">glutamine synthetase</fullName>
        <ecNumber evidence="3">6.3.1.2</ecNumber>
    </recommendedName>
</protein>
<dbReference type="SMART" id="SM01230">
    <property type="entry name" value="Gln-synt_C"/>
    <property type="match status" value="1"/>
</dbReference>
<dbReference type="GO" id="GO:0005737">
    <property type="term" value="C:cytoplasm"/>
    <property type="evidence" value="ECO:0007669"/>
    <property type="project" value="UniProtKB-SubCell"/>
</dbReference>
<evidence type="ECO:0000256" key="5">
    <source>
        <dbReference type="ARBA" id="ARBA00022598"/>
    </source>
</evidence>
<dbReference type="Gene3D" id="3.30.590.10">
    <property type="entry name" value="Glutamine synthetase/guanido kinase, catalytic domain"/>
    <property type="match status" value="1"/>
</dbReference>
<dbReference type="InterPro" id="IPR008146">
    <property type="entry name" value="Gln_synth_cat_dom"/>
</dbReference>
<evidence type="ECO:0000256" key="6">
    <source>
        <dbReference type="ARBA" id="ARBA00022741"/>
    </source>
</evidence>
<comment type="similarity">
    <text evidence="2">Belongs to the glutamine synthetase family.</text>
</comment>
<dbReference type="FunFam" id="3.30.590.10:FF:000011">
    <property type="entry name" value="Glutamine synthetase"/>
    <property type="match status" value="1"/>
</dbReference>
<dbReference type="PANTHER" id="PTHR20852">
    <property type="entry name" value="GLUTAMINE SYNTHETASE"/>
    <property type="match status" value="1"/>
</dbReference>
<keyword evidence="7" id="KW-0067">ATP-binding</keyword>
<dbReference type="InterPro" id="IPR027303">
    <property type="entry name" value="Gln_synth_gly_rich_site"/>
</dbReference>
<dbReference type="InterPro" id="IPR027302">
    <property type="entry name" value="Gln_synth_N_conserv_site"/>
</dbReference>